<gene>
    <name evidence="2" type="ORF">GD597_02480</name>
</gene>
<protein>
    <recommendedName>
        <fullName evidence="1">Late embryogenesis abundant protein LEA-2 subgroup domain-containing protein</fullName>
    </recommendedName>
</protein>
<dbReference type="RefSeq" id="WP_171606236.1">
    <property type="nucleotide sequence ID" value="NZ_WHPF01000002.1"/>
</dbReference>
<evidence type="ECO:0000313" key="2">
    <source>
        <dbReference type="EMBL" id="NNV54310.1"/>
    </source>
</evidence>
<dbReference type="SUPFAM" id="SSF117070">
    <property type="entry name" value="LEA14-like"/>
    <property type="match status" value="1"/>
</dbReference>
<dbReference type="PROSITE" id="PS51257">
    <property type="entry name" value="PROKAR_LIPOPROTEIN"/>
    <property type="match status" value="1"/>
</dbReference>
<feature type="domain" description="Late embryogenesis abundant protein LEA-2 subgroup" evidence="1">
    <location>
        <begin position="51"/>
        <end position="141"/>
    </location>
</feature>
<sequence length="149" mass="17119">MKIITPVLLLMLLTLSCKKPQSFEYRDLKNFKIDSLGFAKSNISMDLVYFNPNNFGVDLRHVDCDIYIDHNYLGKYVLDTTMHITKKSEFAIPSKMQIDMKNLFKNTFNTLISNEVLLEAKGNTRVGKGGIFITVPFSYSGRHSFSMFK</sequence>
<organism evidence="2 3">
    <name type="scientific">Limnovirga soli</name>
    <dbReference type="NCBI Taxonomy" id="2656915"/>
    <lineage>
        <taxon>Bacteria</taxon>
        <taxon>Pseudomonadati</taxon>
        <taxon>Bacteroidota</taxon>
        <taxon>Chitinophagia</taxon>
        <taxon>Chitinophagales</taxon>
        <taxon>Chitinophagaceae</taxon>
        <taxon>Limnovirga</taxon>
    </lineage>
</organism>
<proteinExistence type="predicted"/>
<dbReference type="AlphaFoldDB" id="A0A8J8FAR4"/>
<accession>A0A8J8FAR4</accession>
<dbReference type="Proteomes" id="UP000598971">
    <property type="component" value="Unassembled WGS sequence"/>
</dbReference>
<dbReference type="Pfam" id="PF03168">
    <property type="entry name" value="LEA_2"/>
    <property type="match status" value="1"/>
</dbReference>
<evidence type="ECO:0000313" key="3">
    <source>
        <dbReference type="Proteomes" id="UP000598971"/>
    </source>
</evidence>
<dbReference type="EMBL" id="WHPF01000002">
    <property type="protein sequence ID" value="NNV54310.1"/>
    <property type="molecule type" value="Genomic_DNA"/>
</dbReference>
<dbReference type="Gene3D" id="2.60.40.1820">
    <property type="match status" value="1"/>
</dbReference>
<reference evidence="2" key="1">
    <citation type="submission" date="2019-10" db="EMBL/GenBank/DDBJ databases">
        <title>Draft genome sequence of Panacibacter sp. KCS-6.</title>
        <authorList>
            <person name="Yim K.J."/>
        </authorList>
    </citation>
    <scope>NUCLEOTIDE SEQUENCE</scope>
    <source>
        <strain evidence="2">KCS-6</strain>
    </source>
</reference>
<dbReference type="InterPro" id="IPR004864">
    <property type="entry name" value="LEA_2"/>
</dbReference>
<name>A0A8J8FAR4_9BACT</name>
<evidence type="ECO:0000259" key="1">
    <source>
        <dbReference type="Pfam" id="PF03168"/>
    </source>
</evidence>
<comment type="caution">
    <text evidence="2">The sequence shown here is derived from an EMBL/GenBank/DDBJ whole genome shotgun (WGS) entry which is preliminary data.</text>
</comment>
<keyword evidence="3" id="KW-1185">Reference proteome</keyword>